<keyword evidence="5" id="KW-1185">Reference proteome</keyword>
<dbReference type="GO" id="GO:0008239">
    <property type="term" value="F:dipeptidyl-peptidase activity"/>
    <property type="evidence" value="ECO:0007669"/>
    <property type="project" value="TreeGrafter"/>
</dbReference>
<dbReference type="AlphaFoldDB" id="A0A1Y2PA56"/>
<keyword evidence="2" id="KW-0732">Signal</keyword>
<evidence type="ECO:0000313" key="4">
    <source>
        <dbReference type="EMBL" id="OSY87334.1"/>
    </source>
</evidence>
<dbReference type="PROSITE" id="PS51257">
    <property type="entry name" value="PROKAR_LIPOPROTEIN"/>
    <property type="match status" value="1"/>
</dbReference>
<comment type="caution">
    <text evidence="4">The sequence shown here is derived from an EMBL/GenBank/DDBJ whole genome shotgun (WGS) entry which is preliminary data.</text>
</comment>
<dbReference type="OrthoDB" id="3979391at2"/>
<dbReference type="SUPFAM" id="SSF53474">
    <property type="entry name" value="alpha/beta-Hydrolases"/>
    <property type="match status" value="1"/>
</dbReference>
<dbReference type="PANTHER" id="PTHR11010:SF38">
    <property type="entry name" value="LYSOSOMAL PRO-X CARBOXYPEPTIDASE"/>
    <property type="match status" value="1"/>
</dbReference>
<dbReference type="EMBL" id="LAPZ01000012">
    <property type="protein sequence ID" value="OSY87334.1"/>
    <property type="molecule type" value="Genomic_DNA"/>
</dbReference>
<accession>A0A1Y2PA56</accession>
<evidence type="ECO:0000256" key="1">
    <source>
        <dbReference type="ARBA" id="ARBA00022670"/>
    </source>
</evidence>
<dbReference type="InterPro" id="IPR008761">
    <property type="entry name" value="Peptidase_S37"/>
</dbReference>
<reference evidence="4 5" key="1">
    <citation type="submission" date="2015-03" db="EMBL/GenBank/DDBJ databases">
        <title>Genome sequence of Tenacibaculum sp. S2-2, isolated from intestinal microbiota of sea cucumber, Apostichopus japonicas.</title>
        <authorList>
            <person name="Shao Z."/>
            <person name="Wang L."/>
            <person name="Li X."/>
        </authorList>
    </citation>
    <scope>NUCLEOTIDE SEQUENCE [LARGE SCALE GENOMIC DNA]</scope>
    <source>
        <strain evidence="4 5">S2-2</strain>
    </source>
</reference>
<protein>
    <recommendedName>
        <fullName evidence="6">PS-10 peptidase S37</fullName>
    </recommendedName>
</protein>
<dbReference type="Pfam" id="PF05576">
    <property type="entry name" value="Peptidase_S37"/>
    <property type="match status" value="1"/>
</dbReference>
<evidence type="ECO:0008006" key="6">
    <source>
        <dbReference type="Google" id="ProtNLM"/>
    </source>
</evidence>
<dbReference type="Gene3D" id="3.40.50.1820">
    <property type="entry name" value="alpha/beta hydrolase"/>
    <property type="match status" value="2"/>
</dbReference>
<dbReference type="Proteomes" id="UP000194221">
    <property type="component" value="Unassembled WGS sequence"/>
</dbReference>
<dbReference type="RefSeq" id="WP_086031176.1">
    <property type="nucleotide sequence ID" value="NZ_LAPZ01000012.1"/>
</dbReference>
<dbReference type="PANTHER" id="PTHR11010">
    <property type="entry name" value="PROTEASE S28 PRO-X CARBOXYPEPTIDASE-RELATED"/>
    <property type="match status" value="1"/>
</dbReference>
<dbReference type="STRING" id="1635173.WH52_11850"/>
<keyword evidence="1" id="KW-0645">Protease</keyword>
<evidence type="ECO:0000256" key="3">
    <source>
        <dbReference type="ARBA" id="ARBA00022801"/>
    </source>
</evidence>
<name>A0A1Y2PA56_9FLAO</name>
<dbReference type="GO" id="GO:0006508">
    <property type="term" value="P:proteolysis"/>
    <property type="evidence" value="ECO:0007669"/>
    <property type="project" value="UniProtKB-KW"/>
</dbReference>
<dbReference type="InParanoid" id="A0A1Y2PA56"/>
<evidence type="ECO:0000313" key="5">
    <source>
        <dbReference type="Proteomes" id="UP000194221"/>
    </source>
</evidence>
<organism evidence="4 5">
    <name type="scientific">Tenacibaculum holothuriorum</name>
    <dbReference type="NCBI Taxonomy" id="1635173"/>
    <lineage>
        <taxon>Bacteria</taxon>
        <taxon>Pseudomonadati</taxon>
        <taxon>Bacteroidota</taxon>
        <taxon>Flavobacteriia</taxon>
        <taxon>Flavobacteriales</taxon>
        <taxon>Flavobacteriaceae</taxon>
        <taxon>Tenacibaculum</taxon>
    </lineage>
</organism>
<gene>
    <name evidence="4" type="ORF">WH52_11850</name>
</gene>
<dbReference type="ESTHER" id="9flao-a0a1y2pa56">
    <property type="family name" value="Peptidase_S37"/>
</dbReference>
<keyword evidence="3" id="KW-0378">Hydrolase</keyword>
<evidence type="ECO:0000256" key="2">
    <source>
        <dbReference type="ARBA" id="ARBA00022729"/>
    </source>
</evidence>
<dbReference type="InterPro" id="IPR029058">
    <property type="entry name" value="AB_hydrolase_fold"/>
</dbReference>
<sequence length="436" mass="50618">MQRFSYSLLLLFLISCKTNYKTFEELSLKAKLEVLFPKSEVTSIQTNDHFKEAYQVVLEQNLNPKNKEEGTFKHYMYINNVDYKNPTVLITDGYASRNRTTELSKLLKANQVIVEYRMYGKSRPDSIPWKYLTNDNAIEDYHSIVSKLKKIYTGKWLSSGISKGGETTLIYKSKYPEDVDVAVPYVAPLINGLEDTRTNELINSVGTEECRNNIKKFQRAVLENRKAILKLLSDYAEEKKMSFTEVPQEEALEYSVLELPFSFWQWGGKCEEIPNEKASVQELFNYLEKVSGFGLYNDNGFNYYLPSFYQHIKELGYYGFDLEPVKDLLKVVKRSSNDRFAPKNTDLTYDANYIKKVREFIENKGNKILYINGAYDPWGACAPIPKPNVDALKMTLAKGSHATRIKDFSKEDQQKIYKTLQRWLGDEVKIYPLYKN</sequence>
<proteinExistence type="predicted"/>